<feature type="region of interest" description="Disordered" evidence="1">
    <location>
        <begin position="271"/>
        <end position="376"/>
    </location>
</feature>
<name>A0A829HN38_9MYCO</name>
<protein>
    <recommendedName>
        <fullName evidence="5">Secreted protein</fullName>
    </recommendedName>
</protein>
<evidence type="ECO:0000313" key="3">
    <source>
        <dbReference type="EMBL" id="EPQ21397.1"/>
    </source>
</evidence>
<sequence length="376" mass="37719">MRLLAVACASAILATGAGVNAPPGMAERSAAFDVGLTASVQPSPGALLTQFLANQVQNCALICPFVVQGAVRIPASVLAAPATLVTQLLAGQPVVQALGLTGATVSGTANEIWTGLIRTDLGQVVPRTQFGTEVIAVGLVRIGEAAITQPGEAAITQPGGLSGALGQVRSDLFGALNNPPGPEPLPAVHTPLEAAAVRGTEVFWAVAFHGPEQLTLIVTRVPNAFLTTLGSTGNVGKAVQAAGEAAATTISESVAPVRDALTKPIPITPATAAKAEGKAPDVTAAHPRAPAASVERVKTMAPQAKTPAVRLDPKFNPQASLPRPPAPSSQPEPGTAGKIKQPNPMSGLGGAIKKAFGDVGGKKPAAPGKPAKTDRP</sequence>
<evidence type="ECO:0000313" key="4">
    <source>
        <dbReference type="Proteomes" id="UP000014969"/>
    </source>
</evidence>
<evidence type="ECO:0008006" key="5">
    <source>
        <dbReference type="Google" id="ProtNLM"/>
    </source>
</evidence>
<dbReference type="EMBL" id="ATFQ01000031">
    <property type="protein sequence ID" value="EPQ21397.1"/>
    <property type="molecule type" value="Genomic_DNA"/>
</dbReference>
<accession>A0A829HN38</accession>
<dbReference type="Proteomes" id="UP000014969">
    <property type="component" value="Unassembled WGS sequence"/>
</dbReference>
<comment type="caution">
    <text evidence="3">The sequence shown here is derived from an EMBL/GenBank/DDBJ whole genome shotgun (WGS) entry which is preliminary data.</text>
</comment>
<gene>
    <name evidence="3" type="ORF">J108_20720</name>
</gene>
<feature type="chain" id="PRO_5038635533" description="Secreted protein" evidence="2">
    <location>
        <begin position="22"/>
        <end position="376"/>
    </location>
</feature>
<organism evidence="3 4">
    <name type="scientific">Mycobacteroides abscessus subsp. bolletii CRM-0020</name>
    <dbReference type="NCBI Taxonomy" id="1306401"/>
    <lineage>
        <taxon>Bacteria</taxon>
        <taxon>Bacillati</taxon>
        <taxon>Actinomycetota</taxon>
        <taxon>Actinomycetes</taxon>
        <taxon>Mycobacteriales</taxon>
        <taxon>Mycobacteriaceae</taxon>
        <taxon>Mycobacteroides</taxon>
        <taxon>Mycobacteroides abscessus</taxon>
    </lineage>
</organism>
<evidence type="ECO:0000256" key="2">
    <source>
        <dbReference type="SAM" id="SignalP"/>
    </source>
</evidence>
<keyword evidence="2" id="KW-0732">Signal</keyword>
<feature type="signal peptide" evidence="2">
    <location>
        <begin position="1"/>
        <end position="21"/>
    </location>
</feature>
<evidence type="ECO:0000256" key="1">
    <source>
        <dbReference type="SAM" id="MobiDB-lite"/>
    </source>
</evidence>
<reference evidence="3 4" key="1">
    <citation type="journal article" date="2013" name="Genome Announc.">
        <title>Genome Sequence of an Epidemic Isolate of Mycobacterium abscessus subsp. bolletii from Rio de Janeiro, Brazil.</title>
        <authorList>
            <person name="Davidson R.M."/>
            <person name="Reynolds P.R."/>
            <person name="Farias-Hesson E."/>
            <person name="Duarte R.S."/>
            <person name="Jackson M."/>
            <person name="Strong M."/>
        </authorList>
    </citation>
    <scope>NUCLEOTIDE SEQUENCE [LARGE SCALE GENOMIC DNA]</scope>
    <source>
        <strain evidence="3 4">CRM-0020</strain>
    </source>
</reference>
<dbReference type="AlphaFoldDB" id="A0A829HN38"/>
<proteinExistence type="predicted"/>